<dbReference type="Proteomes" id="UP000294933">
    <property type="component" value="Unassembled WGS sequence"/>
</dbReference>
<proteinExistence type="predicted"/>
<gene>
    <name evidence="1" type="ORF">BD410DRAFT_485205</name>
</gene>
<dbReference type="AlphaFoldDB" id="A0A4Y7QIN4"/>
<name>A0A4Y7QIN4_9AGAM</name>
<protein>
    <submittedName>
        <fullName evidence="1">Uncharacterized protein</fullName>
    </submittedName>
</protein>
<evidence type="ECO:0000313" key="2">
    <source>
        <dbReference type="Proteomes" id="UP000294933"/>
    </source>
</evidence>
<accession>A0A4Y7QIN4</accession>
<organism evidence="1 2">
    <name type="scientific">Rickenella mellea</name>
    <dbReference type="NCBI Taxonomy" id="50990"/>
    <lineage>
        <taxon>Eukaryota</taxon>
        <taxon>Fungi</taxon>
        <taxon>Dikarya</taxon>
        <taxon>Basidiomycota</taxon>
        <taxon>Agaricomycotina</taxon>
        <taxon>Agaricomycetes</taxon>
        <taxon>Hymenochaetales</taxon>
        <taxon>Rickenellaceae</taxon>
        <taxon>Rickenella</taxon>
    </lineage>
</organism>
<keyword evidence="2" id="KW-1185">Reference proteome</keyword>
<dbReference type="EMBL" id="ML170160">
    <property type="protein sequence ID" value="TDL27108.1"/>
    <property type="molecule type" value="Genomic_DNA"/>
</dbReference>
<reference evidence="1 2" key="1">
    <citation type="submission" date="2018-06" db="EMBL/GenBank/DDBJ databases">
        <title>A transcriptomic atlas of mushroom development highlights an independent origin of complex multicellularity.</title>
        <authorList>
            <consortium name="DOE Joint Genome Institute"/>
            <person name="Krizsan K."/>
            <person name="Almasi E."/>
            <person name="Merenyi Z."/>
            <person name="Sahu N."/>
            <person name="Viragh M."/>
            <person name="Koszo T."/>
            <person name="Mondo S."/>
            <person name="Kiss B."/>
            <person name="Balint B."/>
            <person name="Kues U."/>
            <person name="Barry K."/>
            <person name="Hegedus J.C."/>
            <person name="Henrissat B."/>
            <person name="Johnson J."/>
            <person name="Lipzen A."/>
            <person name="Ohm R."/>
            <person name="Nagy I."/>
            <person name="Pangilinan J."/>
            <person name="Yan J."/>
            <person name="Xiong Y."/>
            <person name="Grigoriev I.V."/>
            <person name="Hibbett D.S."/>
            <person name="Nagy L.G."/>
        </authorList>
    </citation>
    <scope>NUCLEOTIDE SEQUENCE [LARGE SCALE GENOMIC DNA]</scope>
    <source>
        <strain evidence="1 2">SZMC22713</strain>
    </source>
</reference>
<evidence type="ECO:0000313" key="1">
    <source>
        <dbReference type="EMBL" id="TDL27108.1"/>
    </source>
</evidence>
<sequence length="174" mass="19815">MSRSKLLMKSFTMCEVMWSCKRFDVQASRPSLTLSSTRLVSGVTAWRLGLGRAKQTLRSNTIRGPKFDLDLKVMGHRTPRLEWFKFLITPPGIFTSFLETPAIRRPLGLQHIFHYLRNGLVTRQGCQGLVFTSFNVLTRSLNPDDSGKLALVSFKYIRKASASNWQSAAIRFPF</sequence>
<dbReference type="VEuPathDB" id="FungiDB:BD410DRAFT_485205"/>